<organism evidence="4 5">
    <name type="scientific">Sphaerisporangium corydalis</name>
    <dbReference type="NCBI Taxonomy" id="1441875"/>
    <lineage>
        <taxon>Bacteria</taxon>
        <taxon>Bacillati</taxon>
        <taxon>Actinomycetota</taxon>
        <taxon>Actinomycetes</taxon>
        <taxon>Streptosporangiales</taxon>
        <taxon>Streptosporangiaceae</taxon>
        <taxon>Sphaerisporangium</taxon>
    </lineage>
</organism>
<sequence>MPSPCPQTSSQNNRRSQPTTPNPHKSHPSSKVPPRPTRRPSDRPTGRRDDRPTGRPGDWPTVGPSDQPTGKPGDRPPVRHREGRRIRRTPSR</sequence>
<comment type="caution">
    <text evidence="4">The sequence shown here is derived from an EMBL/GenBank/DDBJ whole genome shotgun (WGS) entry which is preliminary data.</text>
</comment>
<evidence type="ECO:0000256" key="2">
    <source>
        <dbReference type="ARBA" id="ARBA00022737"/>
    </source>
</evidence>
<reference evidence="5" key="1">
    <citation type="journal article" date="2019" name="Int. J. Syst. Evol. Microbiol.">
        <title>The Global Catalogue of Microorganisms (GCM) 10K type strain sequencing project: providing services to taxonomists for standard genome sequencing and annotation.</title>
        <authorList>
            <consortium name="The Broad Institute Genomics Platform"/>
            <consortium name="The Broad Institute Genome Sequencing Center for Infectious Disease"/>
            <person name="Wu L."/>
            <person name="Ma J."/>
        </authorList>
    </citation>
    <scope>NUCLEOTIDE SEQUENCE [LARGE SCALE GENOMIC DNA]</scope>
    <source>
        <strain evidence="5">CCUG 49560</strain>
    </source>
</reference>
<name>A0ABV9EK74_9ACTN</name>
<feature type="region of interest" description="Disordered" evidence="3">
    <location>
        <begin position="1"/>
        <end position="92"/>
    </location>
</feature>
<evidence type="ECO:0000256" key="1">
    <source>
        <dbReference type="ARBA" id="ARBA00022729"/>
    </source>
</evidence>
<dbReference type="InterPro" id="IPR006970">
    <property type="entry name" value="PT"/>
</dbReference>
<evidence type="ECO:0000313" key="5">
    <source>
        <dbReference type="Proteomes" id="UP001595891"/>
    </source>
</evidence>
<feature type="compositionally biased region" description="Basic and acidic residues" evidence="3">
    <location>
        <begin position="39"/>
        <end position="53"/>
    </location>
</feature>
<keyword evidence="1" id="KW-0732">Signal</keyword>
<dbReference type="Proteomes" id="UP001595891">
    <property type="component" value="Unassembled WGS sequence"/>
</dbReference>
<accession>A0ABV9EK74</accession>
<proteinExistence type="predicted"/>
<dbReference type="Pfam" id="PF04886">
    <property type="entry name" value="PT"/>
    <property type="match status" value="1"/>
</dbReference>
<evidence type="ECO:0000256" key="3">
    <source>
        <dbReference type="SAM" id="MobiDB-lite"/>
    </source>
</evidence>
<keyword evidence="5" id="KW-1185">Reference proteome</keyword>
<keyword evidence="2" id="KW-0677">Repeat</keyword>
<feature type="compositionally biased region" description="Basic residues" evidence="3">
    <location>
        <begin position="81"/>
        <end position="92"/>
    </location>
</feature>
<dbReference type="EMBL" id="JBHSFN010000015">
    <property type="protein sequence ID" value="MFC4589198.1"/>
    <property type="molecule type" value="Genomic_DNA"/>
</dbReference>
<gene>
    <name evidence="4" type="ORF">ACFO8L_24115</name>
</gene>
<protein>
    <submittedName>
        <fullName evidence="4">PT domain-containing protein</fullName>
    </submittedName>
</protein>
<evidence type="ECO:0000313" key="4">
    <source>
        <dbReference type="EMBL" id="MFC4589198.1"/>
    </source>
</evidence>
<feature type="compositionally biased region" description="Polar residues" evidence="3">
    <location>
        <begin position="1"/>
        <end position="17"/>
    </location>
</feature>